<keyword evidence="2" id="KW-1185">Reference proteome</keyword>
<evidence type="ECO:0000313" key="2">
    <source>
        <dbReference type="Proteomes" id="UP000199032"/>
    </source>
</evidence>
<dbReference type="OrthoDB" id="9794662at2"/>
<proteinExistence type="predicted"/>
<dbReference type="STRING" id="1742972.COMA1_90036"/>
<dbReference type="AlphaFoldDB" id="A0A0S4LT00"/>
<dbReference type="RefSeq" id="WP_090751352.1">
    <property type="nucleotide sequence ID" value="NZ_CZQA01000015.1"/>
</dbReference>
<name>A0A0S4LT00_9BACT</name>
<dbReference type="EMBL" id="CZQA01000015">
    <property type="protein sequence ID" value="CUS39744.1"/>
    <property type="molecule type" value="Genomic_DNA"/>
</dbReference>
<organism evidence="1 2">
    <name type="scientific">Candidatus Nitrospira nitrosa</name>
    <dbReference type="NCBI Taxonomy" id="1742972"/>
    <lineage>
        <taxon>Bacteria</taxon>
        <taxon>Pseudomonadati</taxon>
        <taxon>Nitrospirota</taxon>
        <taxon>Nitrospiria</taxon>
        <taxon>Nitrospirales</taxon>
        <taxon>Nitrospiraceae</taxon>
        <taxon>Nitrospira</taxon>
    </lineage>
</organism>
<evidence type="ECO:0000313" key="1">
    <source>
        <dbReference type="EMBL" id="CUS39744.1"/>
    </source>
</evidence>
<accession>A0A0S4LT00</accession>
<gene>
    <name evidence="1" type="ORF">COMA1_90036</name>
</gene>
<protein>
    <submittedName>
        <fullName evidence="1">Uncharacterized protein</fullName>
    </submittedName>
</protein>
<sequence>MALTREFRHTVVARVQRDPRFREVLFTEALNAYFSGDTTVGKAMLRDLVNATVGFEELAMTLKKPSKSLHRMLAPRGNPSTDNFFSIVCALQKKARVKLRVTAKAS</sequence>
<reference evidence="1 2" key="1">
    <citation type="submission" date="2015-10" db="EMBL/GenBank/DDBJ databases">
        <authorList>
            <person name="Gilbert D.G."/>
        </authorList>
    </citation>
    <scope>NUCLEOTIDE SEQUENCE [LARGE SCALE GENOMIC DNA]</scope>
    <source>
        <strain evidence="1">COMA1</strain>
    </source>
</reference>
<dbReference type="Proteomes" id="UP000199032">
    <property type="component" value="Unassembled WGS sequence"/>
</dbReference>